<feature type="binding site" description="axial binding residue" evidence="9">
    <location>
        <position position="431"/>
    </location>
    <ligand>
        <name>heme</name>
        <dbReference type="ChEBI" id="CHEBI:30413"/>
    </ligand>
    <ligandPart>
        <name>Fe</name>
        <dbReference type="ChEBI" id="CHEBI:18248"/>
    </ligandPart>
</feature>
<dbReference type="PANTHER" id="PTHR46300:SF7">
    <property type="entry name" value="P450, PUTATIVE (EUROFUNG)-RELATED"/>
    <property type="match status" value="1"/>
</dbReference>
<dbReference type="InParanoid" id="J0LIH2"/>
<dbReference type="Pfam" id="PF00067">
    <property type="entry name" value="p450"/>
    <property type="match status" value="1"/>
</dbReference>
<keyword evidence="6 10" id="KW-0560">Oxidoreductase</keyword>
<dbReference type="AlphaFoldDB" id="J0LIH2"/>
<dbReference type="PROSITE" id="PS00086">
    <property type="entry name" value="CYTOCHROME_P450"/>
    <property type="match status" value="1"/>
</dbReference>
<comment type="pathway">
    <text evidence="2">Secondary metabolite biosynthesis.</text>
</comment>
<name>J0LIH2_AURST</name>
<evidence type="ECO:0000256" key="6">
    <source>
        <dbReference type="ARBA" id="ARBA00023002"/>
    </source>
</evidence>
<evidence type="ECO:0000313" key="12">
    <source>
        <dbReference type="Proteomes" id="UP000006514"/>
    </source>
</evidence>
<comment type="similarity">
    <text evidence="3 10">Belongs to the cytochrome P450 family.</text>
</comment>
<accession>J0LIH2</accession>
<protein>
    <submittedName>
        <fullName evidence="11">Cytochrome P450</fullName>
    </submittedName>
</protein>
<evidence type="ECO:0000256" key="4">
    <source>
        <dbReference type="ARBA" id="ARBA00022617"/>
    </source>
</evidence>
<dbReference type="InterPro" id="IPR017972">
    <property type="entry name" value="Cyt_P450_CS"/>
</dbReference>
<evidence type="ECO:0000256" key="5">
    <source>
        <dbReference type="ARBA" id="ARBA00022723"/>
    </source>
</evidence>
<evidence type="ECO:0000256" key="7">
    <source>
        <dbReference type="ARBA" id="ARBA00023004"/>
    </source>
</evidence>
<dbReference type="Proteomes" id="UP000006514">
    <property type="component" value="Unassembled WGS sequence"/>
</dbReference>
<evidence type="ECO:0000256" key="1">
    <source>
        <dbReference type="ARBA" id="ARBA00001971"/>
    </source>
</evidence>
<dbReference type="Gene3D" id="1.10.630.10">
    <property type="entry name" value="Cytochrome P450"/>
    <property type="match status" value="1"/>
</dbReference>
<dbReference type="GO" id="GO:0004497">
    <property type="term" value="F:monooxygenase activity"/>
    <property type="evidence" value="ECO:0007669"/>
    <property type="project" value="UniProtKB-KW"/>
</dbReference>
<evidence type="ECO:0000256" key="3">
    <source>
        <dbReference type="ARBA" id="ARBA00010617"/>
    </source>
</evidence>
<dbReference type="GO" id="GO:0005506">
    <property type="term" value="F:iron ion binding"/>
    <property type="evidence" value="ECO:0007669"/>
    <property type="project" value="InterPro"/>
</dbReference>
<keyword evidence="4 9" id="KW-0349">Heme</keyword>
<keyword evidence="7 9" id="KW-0408">Iron</keyword>
<dbReference type="CDD" id="cd11065">
    <property type="entry name" value="CYP64-like"/>
    <property type="match status" value="1"/>
</dbReference>
<proteinExistence type="inferred from homology"/>
<dbReference type="InterPro" id="IPR001128">
    <property type="entry name" value="Cyt_P450"/>
</dbReference>
<dbReference type="InterPro" id="IPR036396">
    <property type="entry name" value="Cyt_P450_sf"/>
</dbReference>
<keyword evidence="8 10" id="KW-0503">Monooxygenase</keyword>
<dbReference type="eggNOG" id="KOG0156">
    <property type="taxonomic scope" value="Eukaryota"/>
</dbReference>
<dbReference type="FunCoup" id="J0LIH2">
    <property type="interactions" value="70"/>
</dbReference>
<organism evidence="11 12">
    <name type="scientific">Auricularia subglabra (strain TFB-10046 / SS5)</name>
    <name type="common">White-rot fungus</name>
    <name type="synonym">Auricularia delicata (strain TFB10046)</name>
    <dbReference type="NCBI Taxonomy" id="717982"/>
    <lineage>
        <taxon>Eukaryota</taxon>
        <taxon>Fungi</taxon>
        <taxon>Dikarya</taxon>
        <taxon>Basidiomycota</taxon>
        <taxon>Agaricomycotina</taxon>
        <taxon>Agaricomycetes</taxon>
        <taxon>Auriculariales</taxon>
        <taxon>Auriculariaceae</taxon>
        <taxon>Auricularia</taxon>
    </lineage>
</organism>
<evidence type="ECO:0000256" key="2">
    <source>
        <dbReference type="ARBA" id="ARBA00005179"/>
    </source>
</evidence>
<reference evidence="12" key="1">
    <citation type="journal article" date="2012" name="Science">
        <title>The Paleozoic origin of enzymatic lignin decomposition reconstructed from 31 fungal genomes.</title>
        <authorList>
            <person name="Floudas D."/>
            <person name="Binder M."/>
            <person name="Riley R."/>
            <person name="Barry K."/>
            <person name="Blanchette R.A."/>
            <person name="Henrissat B."/>
            <person name="Martinez A.T."/>
            <person name="Otillar R."/>
            <person name="Spatafora J.W."/>
            <person name="Yadav J.S."/>
            <person name="Aerts A."/>
            <person name="Benoit I."/>
            <person name="Boyd A."/>
            <person name="Carlson A."/>
            <person name="Copeland A."/>
            <person name="Coutinho P.M."/>
            <person name="de Vries R.P."/>
            <person name="Ferreira P."/>
            <person name="Findley K."/>
            <person name="Foster B."/>
            <person name="Gaskell J."/>
            <person name="Glotzer D."/>
            <person name="Gorecki P."/>
            <person name="Heitman J."/>
            <person name="Hesse C."/>
            <person name="Hori C."/>
            <person name="Igarashi K."/>
            <person name="Jurgens J.A."/>
            <person name="Kallen N."/>
            <person name="Kersten P."/>
            <person name="Kohler A."/>
            <person name="Kuees U."/>
            <person name="Kumar T.K.A."/>
            <person name="Kuo A."/>
            <person name="LaButti K."/>
            <person name="Larrondo L.F."/>
            <person name="Lindquist E."/>
            <person name="Ling A."/>
            <person name="Lombard V."/>
            <person name="Lucas S."/>
            <person name="Lundell T."/>
            <person name="Martin R."/>
            <person name="McLaughlin D.J."/>
            <person name="Morgenstern I."/>
            <person name="Morin E."/>
            <person name="Murat C."/>
            <person name="Nagy L.G."/>
            <person name="Nolan M."/>
            <person name="Ohm R.A."/>
            <person name="Patyshakuliyeva A."/>
            <person name="Rokas A."/>
            <person name="Ruiz-Duenas F.J."/>
            <person name="Sabat G."/>
            <person name="Salamov A."/>
            <person name="Samejima M."/>
            <person name="Schmutz J."/>
            <person name="Slot J.C."/>
            <person name="St John F."/>
            <person name="Stenlid J."/>
            <person name="Sun H."/>
            <person name="Sun S."/>
            <person name="Syed K."/>
            <person name="Tsang A."/>
            <person name="Wiebenga A."/>
            <person name="Young D."/>
            <person name="Pisabarro A."/>
            <person name="Eastwood D.C."/>
            <person name="Martin F."/>
            <person name="Cullen D."/>
            <person name="Grigoriev I.V."/>
            <person name="Hibbett D.S."/>
        </authorList>
    </citation>
    <scope>NUCLEOTIDE SEQUENCE [LARGE SCALE GENOMIC DNA]</scope>
    <source>
        <strain evidence="12">TFB10046</strain>
    </source>
</reference>
<evidence type="ECO:0000256" key="10">
    <source>
        <dbReference type="RuleBase" id="RU000461"/>
    </source>
</evidence>
<dbReference type="PRINTS" id="PR00463">
    <property type="entry name" value="EP450I"/>
</dbReference>
<comment type="cofactor">
    <cofactor evidence="1 9">
        <name>heme</name>
        <dbReference type="ChEBI" id="CHEBI:30413"/>
    </cofactor>
</comment>
<dbReference type="PRINTS" id="PR00385">
    <property type="entry name" value="P450"/>
</dbReference>
<dbReference type="KEGG" id="adl:AURDEDRAFT_71597"/>
<dbReference type="InterPro" id="IPR050364">
    <property type="entry name" value="Cytochrome_P450_fung"/>
</dbReference>
<dbReference type="SUPFAM" id="SSF48264">
    <property type="entry name" value="Cytochrome P450"/>
    <property type="match status" value="1"/>
</dbReference>
<dbReference type="InterPro" id="IPR002401">
    <property type="entry name" value="Cyt_P450_E_grp-I"/>
</dbReference>
<sequence>MLPLVPALVLALGIVWIALRRRRNRLLPPGPPGKLLVGNLLDVPRKDEWLLYTEYARVYAGDIVCLRVLGQTLIILSAEDDIKELLAARGAIYSGRMRGTMVQQQLIGGNRVGEGVLVLPLGRPFRAIRRIFAAFLGPQAARRYADVQTQAVTECLRRLVDKQQDPHIPLKRMIGGIVLRLAYGYEVSSDDDHFVQLAEKSVVAFLSALQPGWVVDTFPALMNLPSWLPFAGFKRKAEKWHQDAERGLNVPWQWVKNRLASGVATPSFAADIIEDKEETAARTAMRDIYGAGMDTTLAASLWLILALALHPEVQLRAQREIDVVTLGERLPTLDDRGRLPYIDAIIKEVLRWHPTVNLATAVPHISTEDDTYRGYFIPKGSIVVPNVWSILHDPAKYPEPAMFRPERHLSHEGKCNPDPYNYVFGFGPRQCPGRNLADTTLYLLASAILATCNVSDAINGRNEILMPENVEYSSGIISRPTPFSCRITPRTEQTRALLYE</sequence>
<dbReference type="GO" id="GO:0016705">
    <property type="term" value="F:oxidoreductase activity, acting on paired donors, with incorporation or reduction of molecular oxygen"/>
    <property type="evidence" value="ECO:0007669"/>
    <property type="project" value="InterPro"/>
</dbReference>
<dbReference type="PANTHER" id="PTHR46300">
    <property type="entry name" value="P450, PUTATIVE (EUROFUNG)-RELATED-RELATED"/>
    <property type="match status" value="1"/>
</dbReference>
<evidence type="ECO:0000256" key="9">
    <source>
        <dbReference type="PIRSR" id="PIRSR602401-1"/>
    </source>
</evidence>
<keyword evidence="5 9" id="KW-0479">Metal-binding</keyword>
<dbReference type="EMBL" id="JH687817">
    <property type="protein sequence ID" value="EJD39017.1"/>
    <property type="molecule type" value="Genomic_DNA"/>
</dbReference>
<dbReference type="GO" id="GO:0020037">
    <property type="term" value="F:heme binding"/>
    <property type="evidence" value="ECO:0007669"/>
    <property type="project" value="InterPro"/>
</dbReference>
<dbReference type="OrthoDB" id="2789670at2759"/>
<gene>
    <name evidence="11" type="ORF">AURDEDRAFT_71597</name>
</gene>
<keyword evidence="12" id="KW-1185">Reference proteome</keyword>
<evidence type="ECO:0000313" key="11">
    <source>
        <dbReference type="EMBL" id="EJD39017.1"/>
    </source>
</evidence>
<evidence type="ECO:0000256" key="8">
    <source>
        <dbReference type="ARBA" id="ARBA00023033"/>
    </source>
</evidence>
<dbReference type="OMA" id="DAIYANR"/>